<proteinExistence type="inferred from homology"/>
<keyword evidence="5" id="KW-1185">Reference proteome</keyword>
<dbReference type="EMBL" id="FNXE01000047">
    <property type="protein sequence ID" value="SEH98441.1"/>
    <property type="molecule type" value="Genomic_DNA"/>
</dbReference>
<evidence type="ECO:0000259" key="3">
    <source>
        <dbReference type="Pfam" id="PF00501"/>
    </source>
</evidence>
<evidence type="ECO:0000313" key="5">
    <source>
        <dbReference type="Proteomes" id="UP000199634"/>
    </source>
</evidence>
<dbReference type="Gene3D" id="3.30.300.30">
    <property type="match status" value="1"/>
</dbReference>
<evidence type="ECO:0000256" key="1">
    <source>
        <dbReference type="ARBA" id="ARBA00006432"/>
    </source>
</evidence>
<feature type="domain" description="AMP-dependent synthetase/ligase" evidence="3">
    <location>
        <begin position="55"/>
        <end position="197"/>
    </location>
</feature>
<dbReference type="OrthoDB" id="8870348at2"/>
<name>A0A1H6MAJ0_9FLAO</name>
<dbReference type="PANTHER" id="PTHR43201">
    <property type="entry name" value="ACYL-COA SYNTHETASE"/>
    <property type="match status" value="1"/>
</dbReference>
<evidence type="ECO:0000313" key="4">
    <source>
        <dbReference type="EMBL" id="SEH98441.1"/>
    </source>
</evidence>
<dbReference type="Gene3D" id="3.40.50.12780">
    <property type="entry name" value="N-terminal domain of ligase-like"/>
    <property type="match status" value="1"/>
</dbReference>
<dbReference type="AlphaFoldDB" id="A0A1H6MAJ0"/>
<protein>
    <submittedName>
        <fullName evidence="4">O-succinylbenzoic acid--CoA ligase</fullName>
    </submittedName>
</protein>
<reference evidence="4 5" key="1">
    <citation type="submission" date="2016-10" db="EMBL/GenBank/DDBJ databases">
        <authorList>
            <person name="de Groot N.N."/>
        </authorList>
    </citation>
    <scope>NUCLEOTIDE SEQUENCE [LARGE SCALE GENOMIC DNA]</scope>
    <source>
        <strain evidence="4 5">CGMCC 1.10825</strain>
    </source>
</reference>
<dbReference type="STRING" id="1159016.SAMN02927937_02540"/>
<evidence type="ECO:0000256" key="2">
    <source>
        <dbReference type="ARBA" id="ARBA00022598"/>
    </source>
</evidence>
<dbReference type="PANTHER" id="PTHR43201:SF5">
    <property type="entry name" value="MEDIUM-CHAIN ACYL-COA LIGASE ACSF2, MITOCHONDRIAL"/>
    <property type="match status" value="1"/>
</dbReference>
<dbReference type="RefSeq" id="WP_091101758.1">
    <property type="nucleotide sequence ID" value="NZ_FNXE01000047.1"/>
</dbReference>
<dbReference type="Proteomes" id="UP000199634">
    <property type="component" value="Unassembled WGS sequence"/>
</dbReference>
<dbReference type="Pfam" id="PF00501">
    <property type="entry name" value="AMP-binding"/>
    <property type="match status" value="1"/>
</dbReference>
<dbReference type="InterPro" id="IPR042099">
    <property type="entry name" value="ANL_N_sf"/>
</dbReference>
<dbReference type="SUPFAM" id="SSF56801">
    <property type="entry name" value="Acetyl-CoA synthetase-like"/>
    <property type="match status" value="1"/>
</dbReference>
<accession>A0A1H6MAJ0</accession>
<organism evidence="4 5">
    <name type="scientific">Paenimyroides marinum</name>
    <dbReference type="NCBI Taxonomy" id="1159016"/>
    <lineage>
        <taxon>Bacteria</taxon>
        <taxon>Pseudomonadati</taxon>
        <taxon>Bacteroidota</taxon>
        <taxon>Flavobacteriia</taxon>
        <taxon>Flavobacteriales</taxon>
        <taxon>Flavobacteriaceae</taxon>
        <taxon>Paenimyroides</taxon>
    </lineage>
</organism>
<dbReference type="InterPro" id="IPR045851">
    <property type="entry name" value="AMP-bd_C_sf"/>
</dbReference>
<gene>
    <name evidence="4" type="ORF">SAMN02927937_02540</name>
</gene>
<comment type="similarity">
    <text evidence="1">Belongs to the ATP-dependent AMP-binding enzyme family.</text>
</comment>
<sequence length="345" mass="39034">MEQKICIHPDFKLNGHSYNKESISELAIMLIRDGEAHEKDLGDLILQWFDDNDYITLTTSGTTGKPKEIKLKKQAMEASALATGEFFKLSPKDKALLCLPARYIAGKMMFIRAVLLGLELDFVNPTKEPLKNNDKVYDFVAMVPLQVHHSITQIEQCKILIVGGAKLNEQTKKLLSGMMVDVYETYGMTETITHIAAKKIDEKYFTVLPHANISQDERGCLIIEAPLVSDYLIVTNDMVEMPNDIQFAWIGRHDNIINSGGVKLIPEIIEQKLSEYIPYRFYVIGKEDAELGQKLVLVIEHAPYILLPEVFDGLGKYEKPKETVFVSKFKETPTGKVLRRETIAV</sequence>
<keyword evidence="2 4" id="KW-0436">Ligase</keyword>
<dbReference type="InterPro" id="IPR000873">
    <property type="entry name" value="AMP-dep_synth/lig_dom"/>
</dbReference>
<dbReference type="GO" id="GO:0031956">
    <property type="term" value="F:medium-chain fatty acid-CoA ligase activity"/>
    <property type="evidence" value="ECO:0007669"/>
    <property type="project" value="TreeGrafter"/>
</dbReference>
<dbReference type="GO" id="GO:0006631">
    <property type="term" value="P:fatty acid metabolic process"/>
    <property type="evidence" value="ECO:0007669"/>
    <property type="project" value="TreeGrafter"/>
</dbReference>